<dbReference type="PANTHER" id="PTHR34236:SF1">
    <property type="entry name" value="DIMETHYL SULFOXIDE REDUCTASE TRANSCRIPTIONAL ACTIVATOR"/>
    <property type="match status" value="1"/>
</dbReference>
<dbReference type="GeneID" id="81125318"/>
<comment type="caution">
    <text evidence="5">The sequence shown here is derived from an EMBL/GenBank/DDBJ whole genome shotgun (WGS) entry which is preliminary data.</text>
</comment>
<keyword evidence="1" id="KW-0805">Transcription regulation</keyword>
<dbReference type="EMBL" id="JBHTAH010000005">
    <property type="protein sequence ID" value="MFC7069566.1"/>
    <property type="molecule type" value="Genomic_DNA"/>
</dbReference>
<keyword evidence="2" id="KW-0804">Transcription</keyword>
<sequence length="222" mass="24603">MAVIAEFSVAPDQFVLGRVLERAADVEVEMERVVPSSQRVMPYLWVRGPDLDSFEADIEASGYVDEVVALDVLDGRALYRVEWNEEVRSLVYAMAEFDATILEATASGRWFFRVRFEDRSRVSEFNEFLVDNGIDITMTRLYTLDGAADASDAFGLTETQRRALSLAVDRGYFEVPRRTTLGDLAAEVGVSEQSMSETVRRGVDNVLRHTVAAAGSSGARGS</sequence>
<evidence type="ECO:0000313" key="5">
    <source>
        <dbReference type="EMBL" id="MFC7069566.1"/>
    </source>
</evidence>
<dbReference type="Pfam" id="PF04967">
    <property type="entry name" value="HTH_10"/>
    <property type="match status" value="1"/>
</dbReference>
<dbReference type="InterPro" id="IPR007050">
    <property type="entry name" value="HTH_bacterioopsin"/>
</dbReference>
<dbReference type="InterPro" id="IPR031803">
    <property type="entry name" value="BAT_GAF/HTH-assoc"/>
</dbReference>
<evidence type="ECO:0000256" key="2">
    <source>
        <dbReference type="ARBA" id="ARBA00023163"/>
    </source>
</evidence>
<proteinExistence type="predicted"/>
<evidence type="ECO:0000259" key="4">
    <source>
        <dbReference type="Pfam" id="PF15915"/>
    </source>
</evidence>
<accession>A0ABD5W961</accession>
<name>A0ABD5W961_9EURY</name>
<organism evidence="5 6">
    <name type="scientific">Halobaculum lipolyticum</name>
    <dbReference type="NCBI Taxonomy" id="3032001"/>
    <lineage>
        <taxon>Archaea</taxon>
        <taxon>Methanobacteriati</taxon>
        <taxon>Methanobacteriota</taxon>
        <taxon>Stenosarchaea group</taxon>
        <taxon>Halobacteria</taxon>
        <taxon>Halobacteriales</taxon>
        <taxon>Haloferacaceae</taxon>
        <taxon>Halobaculum</taxon>
    </lineage>
</organism>
<reference evidence="5 6" key="1">
    <citation type="journal article" date="2019" name="Int. J. Syst. Evol. Microbiol.">
        <title>The Global Catalogue of Microorganisms (GCM) 10K type strain sequencing project: providing services to taxonomists for standard genome sequencing and annotation.</title>
        <authorList>
            <consortium name="The Broad Institute Genomics Platform"/>
            <consortium name="The Broad Institute Genome Sequencing Center for Infectious Disease"/>
            <person name="Wu L."/>
            <person name="Ma J."/>
        </authorList>
    </citation>
    <scope>NUCLEOTIDE SEQUENCE [LARGE SCALE GENOMIC DNA]</scope>
    <source>
        <strain evidence="5 6">DT31</strain>
    </source>
</reference>
<gene>
    <name evidence="5" type="ORF">ACFQL9_07930</name>
</gene>
<feature type="domain" description="Bacterioopsin transcriptional activator GAF and HTH associated" evidence="4">
    <location>
        <begin position="6"/>
        <end position="140"/>
    </location>
</feature>
<feature type="domain" description="HTH bat-type" evidence="3">
    <location>
        <begin position="156"/>
        <end position="206"/>
    </location>
</feature>
<dbReference type="RefSeq" id="WP_284030485.1">
    <property type="nucleotide sequence ID" value="NZ_CP126154.1"/>
</dbReference>
<evidence type="ECO:0000313" key="6">
    <source>
        <dbReference type="Proteomes" id="UP001596461"/>
    </source>
</evidence>
<keyword evidence="6" id="KW-1185">Reference proteome</keyword>
<dbReference type="PANTHER" id="PTHR34236">
    <property type="entry name" value="DIMETHYL SULFOXIDE REDUCTASE TRANSCRIPTIONAL ACTIVATOR"/>
    <property type="match status" value="1"/>
</dbReference>
<protein>
    <submittedName>
        <fullName evidence="5">Helix-turn-helix domain-containing protein</fullName>
    </submittedName>
</protein>
<evidence type="ECO:0000256" key="1">
    <source>
        <dbReference type="ARBA" id="ARBA00023015"/>
    </source>
</evidence>
<dbReference type="AlphaFoldDB" id="A0ABD5W961"/>
<evidence type="ECO:0000259" key="3">
    <source>
        <dbReference type="Pfam" id="PF04967"/>
    </source>
</evidence>
<dbReference type="Proteomes" id="UP001596461">
    <property type="component" value="Unassembled WGS sequence"/>
</dbReference>
<dbReference type="Pfam" id="PF15915">
    <property type="entry name" value="BAT"/>
    <property type="match status" value="1"/>
</dbReference>